<organism evidence="2 3">
    <name type="scientific">Cichlidogyrus casuarinus</name>
    <dbReference type="NCBI Taxonomy" id="1844966"/>
    <lineage>
        <taxon>Eukaryota</taxon>
        <taxon>Metazoa</taxon>
        <taxon>Spiralia</taxon>
        <taxon>Lophotrochozoa</taxon>
        <taxon>Platyhelminthes</taxon>
        <taxon>Monogenea</taxon>
        <taxon>Monopisthocotylea</taxon>
        <taxon>Dactylogyridea</taxon>
        <taxon>Ancyrocephalidae</taxon>
        <taxon>Cichlidogyrus</taxon>
    </lineage>
</organism>
<protein>
    <submittedName>
        <fullName evidence="2">Uncharacterized protein</fullName>
    </submittedName>
</protein>
<gene>
    <name evidence="2" type="ORF">Ciccas_012430</name>
</gene>
<dbReference type="Proteomes" id="UP001626550">
    <property type="component" value="Unassembled WGS sequence"/>
</dbReference>
<evidence type="ECO:0000313" key="3">
    <source>
        <dbReference type="Proteomes" id="UP001626550"/>
    </source>
</evidence>
<dbReference type="AlphaFoldDB" id="A0ABD2PNE3"/>
<sequence length="217" mass="24797">MQTRSKKSLPIADESTQDGNHGVPCEEGGEEKSGRLAERELVLVYESRNSSSGQTEEDQVRIADPVQVASIQTTPEYRAGTIKLWLTDMEDFLEDNCVTDSKQIARLVRSAFQRAEYGIRDRIHTLTQEKEYDWKSLRARIASMLMPDLIETQIRELDKLQAQDLAPSEKYQRIKTWYSSDLDRISFWMLTIGGSLAIRTHHYAADIGRSINSSRVI</sequence>
<reference evidence="2 3" key="1">
    <citation type="submission" date="2024-11" db="EMBL/GenBank/DDBJ databases">
        <title>Adaptive evolution of stress response genes in parasites aligns with host niche diversity.</title>
        <authorList>
            <person name="Hahn C."/>
            <person name="Resl P."/>
        </authorList>
    </citation>
    <scope>NUCLEOTIDE SEQUENCE [LARGE SCALE GENOMIC DNA]</scope>
    <source>
        <strain evidence="2">EGGRZ-B1_66</strain>
        <tissue evidence="2">Body</tissue>
    </source>
</reference>
<evidence type="ECO:0000256" key="1">
    <source>
        <dbReference type="SAM" id="MobiDB-lite"/>
    </source>
</evidence>
<comment type="caution">
    <text evidence="2">The sequence shown here is derived from an EMBL/GenBank/DDBJ whole genome shotgun (WGS) entry which is preliminary data.</text>
</comment>
<dbReference type="EMBL" id="JBJKFK010004387">
    <property type="protein sequence ID" value="KAL3309029.1"/>
    <property type="molecule type" value="Genomic_DNA"/>
</dbReference>
<evidence type="ECO:0000313" key="2">
    <source>
        <dbReference type="EMBL" id="KAL3309029.1"/>
    </source>
</evidence>
<name>A0ABD2PNE3_9PLAT</name>
<feature type="region of interest" description="Disordered" evidence="1">
    <location>
        <begin position="1"/>
        <end position="36"/>
    </location>
</feature>
<feature type="non-terminal residue" evidence="2">
    <location>
        <position position="217"/>
    </location>
</feature>
<proteinExistence type="predicted"/>
<accession>A0ABD2PNE3</accession>
<keyword evidence="3" id="KW-1185">Reference proteome</keyword>